<organism evidence="2 3">
    <name type="scientific">Luminiphilus syltensis NOR5-1B</name>
    <dbReference type="NCBI Taxonomy" id="565045"/>
    <lineage>
        <taxon>Bacteria</taxon>
        <taxon>Pseudomonadati</taxon>
        <taxon>Pseudomonadota</taxon>
        <taxon>Gammaproteobacteria</taxon>
        <taxon>Cellvibrionales</taxon>
        <taxon>Halieaceae</taxon>
        <taxon>Luminiphilus</taxon>
    </lineage>
</organism>
<gene>
    <name evidence="2" type="ORF">NOR51B_1352</name>
</gene>
<name>B8KVC2_9GAMM</name>
<keyword evidence="1" id="KW-0812">Transmembrane</keyword>
<proteinExistence type="predicted"/>
<protein>
    <submittedName>
        <fullName evidence="2">Uncharacterized protein</fullName>
    </submittedName>
</protein>
<evidence type="ECO:0000256" key="1">
    <source>
        <dbReference type="SAM" id="Phobius"/>
    </source>
</evidence>
<accession>B8KVC2</accession>
<dbReference type="AlphaFoldDB" id="B8KVC2"/>
<keyword evidence="3" id="KW-1185">Reference proteome</keyword>
<feature type="transmembrane region" description="Helical" evidence="1">
    <location>
        <begin position="12"/>
        <end position="32"/>
    </location>
</feature>
<dbReference type="HOGENOM" id="CLU_3345479_0_0_6"/>
<evidence type="ECO:0000313" key="2">
    <source>
        <dbReference type="EMBL" id="EED35407.1"/>
    </source>
</evidence>
<keyword evidence="1" id="KW-1133">Transmembrane helix</keyword>
<keyword evidence="1" id="KW-0472">Membrane</keyword>
<sequence length="37" mass="4276">MSAAMTTAIPRETSAPMVLRVFMCLLFFYQWFTNNAD</sequence>
<reference evidence="3" key="1">
    <citation type="journal article" date="2013" name="BMC Microbiol.">
        <title>Taxonomy and evolution of bacteriochlorophyll a-containing members of the OM60/NOR5 clade of marine gammaproteobacteria: description of Luminiphilus syltensis gen. nov., sp. nov., reclassification of Haliea rubra as Pseudohaliea rubra gen. nov., comb. nov., and emendation of Chromatocurvus halotolerans.</title>
        <authorList>
            <person name="Spring S."/>
            <person name="Riedel T."/>
            <person name="Sproer C."/>
            <person name="Yan S."/>
            <person name="Harder J."/>
            <person name="Fuchs B.M."/>
        </authorList>
    </citation>
    <scope>NUCLEOTIDE SEQUENCE [LARGE SCALE GENOMIC DNA]</scope>
    <source>
        <strain evidence="3">NOR51-B</strain>
    </source>
</reference>
<dbReference type="EMBL" id="DS999411">
    <property type="protein sequence ID" value="EED35407.1"/>
    <property type="molecule type" value="Genomic_DNA"/>
</dbReference>
<evidence type="ECO:0000313" key="3">
    <source>
        <dbReference type="Proteomes" id="UP000004699"/>
    </source>
</evidence>
<dbReference type="Proteomes" id="UP000004699">
    <property type="component" value="Unassembled WGS sequence"/>
</dbReference>